<keyword evidence="1" id="KW-0880">Kelch repeat</keyword>
<dbReference type="Pfam" id="PF24681">
    <property type="entry name" value="Kelch_KLHDC2_KLHL20_DRC7"/>
    <property type="match status" value="1"/>
</dbReference>
<dbReference type="OrthoDB" id="10250130at2759"/>
<sequence length="897" mass="97338">MMYSKTLAILLRSQTSIHFILITFIFLLSFFFQIASGQDQNHTQDDSVPTLAIPVMQWQYLQMSGEIPQGLKDFGFGYNKQANKLIVFGGTTQDNTKSSATYIADLNAMTWTSLQTAQQPGARSDMVYGMDIYAGYRNTFVITGGKGNGNIVYNDTWAFDITYNTWSEITNVTSTSGPVPQMYGAVGGIDTSTQGGSQTIPNNTMWLTHGTNGSAFFTDLWAVVFGGTLATSGNALFVTWTKIPTTKGSLPEGRKVTGGTILPGGRLAMYGGCNETTSSDCATSDVWSLNIGSNSNSGVPNSNSPTWTEGGECLGSREGAAMVNNAITGVVSYRAQAISFGGKLPGKLTVDQDGEIGVYDANGGVWVRVLPQGDPTRTNNNSYPKVRSGARMIAIDSTPLGGNTSSPSIVMFGGEGLNGVTSFYNDMWVLRLTGAVSRGNQSNQGSMQFLKCIPPNNGIGSPSPQKPSPNNTNSQGPFSGFGPQFANSAININHITCSTLSFVFLPVATSIMRFGQGLLAAGSYAVLLVLSYSFLIYGFFIAIQYVNTTPISSNNVITSHFSTSHGLIGLILTILLYVVVPILTLISCVTVRKFGSYASAATSDDSESDDRSFGSKIVAFLNLKNSDTNGKQPKSFEVSRPGNRNFQNDNTRYQHPTSVLNKPTSNSWIDERKSVTIAENPTILNNTSRSNNMQNGNPNSRRTSQSTATGSYHQRLGSNGTPIMTPTLQHFYPRQRPNSLVLLTRHLYHIVYQIILLLYVIFLATSLYTTNSVEKIFFYLFLIFMVVIYLCWILLAWAGYPRSKNSLLVALMAKFGGRGDMDDSNDANGLGNDENSQTSGSELGGTDSRFNSVSNRANLHDDEMSEEAKQAELEQEIINREVVVMTIPKRRLTVVNA</sequence>
<evidence type="ECO:0000313" key="7">
    <source>
        <dbReference type="Proteomes" id="UP000439903"/>
    </source>
</evidence>
<evidence type="ECO:0000256" key="1">
    <source>
        <dbReference type="ARBA" id="ARBA00022441"/>
    </source>
</evidence>
<dbReference type="PANTHER" id="PTHR46093:SF18">
    <property type="entry name" value="FIBRONECTIN TYPE-III DOMAIN-CONTAINING PROTEIN"/>
    <property type="match status" value="1"/>
</dbReference>
<feature type="region of interest" description="Disordered" evidence="3">
    <location>
        <begin position="823"/>
        <end position="849"/>
    </location>
</feature>
<protein>
    <submittedName>
        <fullName evidence="6">Uncharacterized protein</fullName>
    </submittedName>
</protein>
<dbReference type="SUPFAM" id="SSF117281">
    <property type="entry name" value="Kelch motif"/>
    <property type="match status" value="2"/>
</dbReference>
<gene>
    <name evidence="6" type="ORF">F8M41_019576</name>
</gene>
<dbReference type="EMBL" id="WTPW01000052">
    <property type="protein sequence ID" value="KAF0554078.1"/>
    <property type="molecule type" value="Genomic_DNA"/>
</dbReference>
<dbReference type="Proteomes" id="UP000439903">
    <property type="component" value="Unassembled WGS sequence"/>
</dbReference>
<evidence type="ECO:0000256" key="5">
    <source>
        <dbReference type="SAM" id="SignalP"/>
    </source>
</evidence>
<feature type="region of interest" description="Disordered" evidence="3">
    <location>
        <begin position="458"/>
        <end position="477"/>
    </location>
</feature>
<feature type="transmembrane region" description="Helical" evidence="4">
    <location>
        <begin position="750"/>
        <end position="770"/>
    </location>
</feature>
<feature type="signal peptide" evidence="5">
    <location>
        <begin position="1"/>
        <end position="37"/>
    </location>
</feature>
<feature type="transmembrane region" description="Helical" evidence="4">
    <location>
        <begin position="492"/>
        <end position="512"/>
    </location>
</feature>
<dbReference type="InterPro" id="IPR015915">
    <property type="entry name" value="Kelch-typ_b-propeller"/>
</dbReference>
<name>A0A8H4EU05_GIGMA</name>
<keyword evidence="2" id="KW-0677">Repeat</keyword>
<evidence type="ECO:0000256" key="4">
    <source>
        <dbReference type="SAM" id="Phobius"/>
    </source>
</evidence>
<keyword evidence="5" id="KW-0732">Signal</keyword>
<proteinExistence type="predicted"/>
<feature type="region of interest" description="Disordered" evidence="3">
    <location>
        <begin position="684"/>
        <end position="711"/>
    </location>
</feature>
<evidence type="ECO:0000313" key="6">
    <source>
        <dbReference type="EMBL" id="KAF0554078.1"/>
    </source>
</evidence>
<feature type="transmembrane region" description="Helical" evidence="4">
    <location>
        <begin position="566"/>
        <end position="589"/>
    </location>
</feature>
<dbReference type="PANTHER" id="PTHR46093">
    <property type="entry name" value="ACYL-COA-BINDING DOMAIN-CONTAINING PROTEIN 5"/>
    <property type="match status" value="1"/>
</dbReference>
<feature type="chain" id="PRO_5034644456" evidence="5">
    <location>
        <begin position="38"/>
        <end position="897"/>
    </location>
</feature>
<feature type="transmembrane region" description="Helical" evidence="4">
    <location>
        <begin position="524"/>
        <end position="546"/>
    </location>
</feature>
<feature type="region of interest" description="Disordered" evidence="3">
    <location>
        <begin position="625"/>
        <end position="665"/>
    </location>
</feature>
<feature type="transmembrane region" description="Helical" evidence="4">
    <location>
        <begin position="776"/>
        <end position="798"/>
    </location>
</feature>
<keyword evidence="4" id="KW-1133">Transmembrane helix</keyword>
<keyword evidence="4" id="KW-0812">Transmembrane</keyword>
<accession>A0A8H4EU05</accession>
<organism evidence="6 7">
    <name type="scientific">Gigaspora margarita</name>
    <dbReference type="NCBI Taxonomy" id="4874"/>
    <lineage>
        <taxon>Eukaryota</taxon>
        <taxon>Fungi</taxon>
        <taxon>Fungi incertae sedis</taxon>
        <taxon>Mucoromycota</taxon>
        <taxon>Glomeromycotina</taxon>
        <taxon>Glomeromycetes</taxon>
        <taxon>Diversisporales</taxon>
        <taxon>Gigasporaceae</taxon>
        <taxon>Gigaspora</taxon>
    </lineage>
</organism>
<dbReference type="Gene3D" id="2.120.10.80">
    <property type="entry name" value="Kelch-type beta propeller"/>
    <property type="match status" value="2"/>
</dbReference>
<keyword evidence="7" id="KW-1185">Reference proteome</keyword>
<reference evidence="6 7" key="1">
    <citation type="journal article" date="2019" name="Environ. Microbiol.">
        <title>At the nexus of three kingdoms: the genome of the mycorrhizal fungus Gigaspora margarita provides insights into plant, endobacterial and fungal interactions.</title>
        <authorList>
            <person name="Venice F."/>
            <person name="Ghignone S."/>
            <person name="Salvioli di Fossalunga A."/>
            <person name="Amselem J."/>
            <person name="Novero M."/>
            <person name="Xianan X."/>
            <person name="Sedzielewska Toro K."/>
            <person name="Morin E."/>
            <person name="Lipzen A."/>
            <person name="Grigoriev I.V."/>
            <person name="Henrissat B."/>
            <person name="Martin F.M."/>
            <person name="Bonfante P."/>
        </authorList>
    </citation>
    <scope>NUCLEOTIDE SEQUENCE [LARGE SCALE GENOMIC DNA]</scope>
    <source>
        <strain evidence="6 7">BEG34</strain>
    </source>
</reference>
<evidence type="ECO:0000256" key="3">
    <source>
        <dbReference type="SAM" id="MobiDB-lite"/>
    </source>
</evidence>
<comment type="caution">
    <text evidence="6">The sequence shown here is derived from an EMBL/GenBank/DDBJ whole genome shotgun (WGS) entry which is preliminary data.</text>
</comment>
<dbReference type="AlphaFoldDB" id="A0A8H4EU05"/>
<evidence type="ECO:0000256" key="2">
    <source>
        <dbReference type="ARBA" id="ARBA00022737"/>
    </source>
</evidence>
<feature type="compositionally biased region" description="Polar residues" evidence="3">
    <location>
        <begin position="642"/>
        <end position="665"/>
    </location>
</feature>
<keyword evidence="4" id="KW-0472">Membrane</keyword>